<evidence type="ECO:0000256" key="1">
    <source>
        <dbReference type="SAM" id="MobiDB-lite"/>
    </source>
</evidence>
<dbReference type="Proteomes" id="UP000584325">
    <property type="component" value="Unassembled WGS sequence"/>
</dbReference>
<comment type="caution">
    <text evidence="3">The sequence shown here is derived from an EMBL/GenBank/DDBJ whole genome shotgun (WGS) entry which is preliminary data.</text>
</comment>
<evidence type="ECO:0000313" key="4">
    <source>
        <dbReference type="Proteomes" id="UP000584325"/>
    </source>
</evidence>
<accession>A0A7W5EIF5</accession>
<evidence type="ECO:0000313" key="3">
    <source>
        <dbReference type="EMBL" id="MBB3225166.1"/>
    </source>
</evidence>
<reference evidence="3 4" key="1">
    <citation type="submission" date="2020-08" db="EMBL/GenBank/DDBJ databases">
        <title>Genomic Encyclopedia of Type Strains, Phase III (KMG-III): the genomes of soil and plant-associated and newly described type strains.</title>
        <authorList>
            <person name="Whitman W."/>
        </authorList>
    </citation>
    <scope>NUCLEOTIDE SEQUENCE [LARGE SCALE GENOMIC DNA]</scope>
    <source>
        <strain evidence="3 4">CECT 7753</strain>
    </source>
</reference>
<feature type="signal peptide" evidence="2">
    <location>
        <begin position="1"/>
        <end position="27"/>
    </location>
</feature>
<proteinExistence type="predicted"/>
<dbReference type="EMBL" id="JACHXS010000017">
    <property type="protein sequence ID" value="MBB3225166.1"/>
    <property type="molecule type" value="Genomic_DNA"/>
</dbReference>
<evidence type="ECO:0000256" key="2">
    <source>
        <dbReference type="SAM" id="SignalP"/>
    </source>
</evidence>
<organism evidence="3 4">
    <name type="scientific">Pseudoduganella umbonata</name>
    <dbReference type="NCBI Taxonomy" id="864828"/>
    <lineage>
        <taxon>Bacteria</taxon>
        <taxon>Pseudomonadati</taxon>
        <taxon>Pseudomonadota</taxon>
        <taxon>Betaproteobacteria</taxon>
        <taxon>Burkholderiales</taxon>
        <taxon>Oxalobacteraceae</taxon>
        <taxon>Telluria group</taxon>
        <taxon>Pseudoduganella</taxon>
    </lineage>
</organism>
<gene>
    <name evidence="3" type="ORF">FHS02_006037</name>
</gene>
<feature type="compositionally biased region" description="Basic and acidic residues" evidence="1">
    <location>
        <begin position="28"/>
        <end position="48"/>
    </location>
</feature>
<feature type="region of interest" description="Disordered" evidence="1">
    <location>
        <begin position="26"/>
        <end position="53"/>
    </location>
</feature>
<dbReference type="RefSeq" id="WP_229422473.1">
    <property type="nucleotide sequence ID" value="NZ_CP040017.1"/>
</dbReference>
<name>A0A7W5EIF5_9BURK</name>
<sequence length="268" mass="28233">MRTASRIKAFPAAALALAMFCPGPAGAHEGKGHGHQEKEQKEQKEHRGGIRSAPAKGVKADFDIFHTKITTEGNVAVFHIAVSGKAGKSLPSKVGKLAGSAVFSYVWPTTIDPSAIGFEAKSGILAFAVTSHPDFDDTPLYDENGDGDLANDGDLWHSHWVVLQLDDACGKGALKVVDIPEGTKPKVPKTWPNLPILIDSPGWSPVFKGTDLTVRVPFDDIGAVNNAGFDGVSAALRVNASVHSPLLCVANVFKVASGKLTLPGKVNQ</sequence>
<evidence type="ECO:0008006" key="5">
    <source>
        <dbReference type="Google" id="ProtNLM"/>
    </source>
</evidence>
<protein>
    <recommendedName>
        <fullName evidence="5">PEBP family protein</fullName>
    </recommendedName>
</protein>
<dbReference type="AlphaFoldDB" id="A0A7W5EIF5"/>
<feature type="chain" id="PRO_5030892390" description="PEBP family protein" evidence="2">
    <location>
        <begin position="28"/>
        <end position="268"/>
    </location>
</feature>
<keyword evidence="2" id="KW-0732">Signal</keyword>